<dbReference type="SUPFAM" id="SSF158442">
    <property type="entry name" value="DsbB-like"/>
    <property type="match status" value="1"/>
</dbReference>
<dbReference type="InterPro" id="IPR023380">
    <property type="entry name" value="DsbB-like_sf"/>
</dbReference>
<dbReference type="EMBL" id="MFJX01000043">
    <property type="protein sequence ID" value="OGG30301.1"/>
    <property type="molecule type" value="Genomic_DNA"/>
</dbReference>
<evidence type="ECO:0000256" key="5">
    <source>
        <dbReference type="ARBA" id="ARBA00022982"/>
    </source>
</evidence>
<keyword evidence="5" id="KW-0249">Electron transport</keyword>
<name>A0A1F6B053_9BACT</name>
<evidence type="ECO:0000313" key="14">
    <source>
        <dbReference type="Proteomes" id="UP000176450"/>
    </source>
</evidence>
<evidence type="ECO:0000256" key="12">
    <source>
        <dbReference type="SAM" id="Phobius"/>
    </source>
</evidence>
<dbReference type="AlphaFoldDB" id="A0A1F6B053"/>
<dbReference type="PANTHER" id="PTHR43469">
    <property type="entry name" value="DISULFIDE FORMATION PROTEIN-RELATED"/>
    <property type="match status" value="1"/>
</dbReference>
<accession>A0A1F6B053</accession>
<dbReference type="GO" id="GO:0015035">
    <property type="term" value="F:protein-disulfide reductase activity"/>
    <property type="evidence" value="ECO:0007669"/>
    <property type="project" value="InterPro"/>
</dbReference>
<keyword evidence="6 12" id="KW-1133">Transmembrane helix</keyword>
<reference evidence="13 14" key="1">
    <citation type="journal article" date="2016" name="Nat. Commun.">
        <title>Thousands of microbial genomes shed light on interconnected biogeochemical processes in an aquifer system.</title>
        <authorList>
            <person name="Anantharaman K."/>
            <person name="Brown C.T."/>
            <person name="Hug L.A."/>
            <person name="Sharon I."/>
            <person name="Castelle C.J."/>
            <person name="Probst A.J."/>
            <person name="Thomas B.C."/>
            <person name="Singh A."/>
            <person name="Wilkins M.J."/>
            <person name="Karaoz U."/>
            <person name="Brodie E.L."/>
            <person name="Williams K.H."/>
            <person name="Hubbard S.S."/>
            <person name="Banfield J.F."/>
        </authorList>
    </citation>
    <scope>NUCLEOTIDE SEQUENCE [LARGE SCALE GENOMIC DNA]</scope>
</reference>
<proteinExistence type="inferred from homology"/>
<keyword evidence="8 12" id="KW-0472">Membrane</keyword>
<keyword evidence="4 12" id="KW-0812">Transmembrane</keyword>
<dbReference type="PIRSF" id="PIRSF036659">
    <property type="entry name" value="BdbC"/>
    <property type="match status" value="1"/>
</dbReference>
<dbReference type="Gene3D" id="1.20.1550.10">
    <property type="entry name" value="DsbB-like"/>
    <property type="match status" value="1"/>
</dbReference>
<keyword evidence="7" id="KW-0560">Oxidoreductase</keyword>
<comment type="caution">
    <text evidence="13">The sequence shown here is derived from an EMBL/GenBank/DDBJ whole genome shotgun (WGS) entry which is preliminary data.</text>
</comment>
<keyword evidence="11" id="KW-0676">Redox-active center</keyword>
<dbReference type="PANTHER" id="PTHR43469:SF1">
    <property type="entry name" value="SPBETA PROPHAGE-DERIVED DISULFIDE BOND FORMATION PROTEIN B"/>
    <property type="match status" value="1"/>
</dbReference>
<dbReference type="InterPro" id="IPR003752">
    <property type="entry name" value="DiS_bond_form_DsbB/BdbC"/>
</dbReference>
<evidence type="ECO:0000256" key="11">
    <source>
        <dbReference type="ARBA" id="ARBA00023284"/>
    </source>
</evidence>
<evidence type="ECO:0000256" key="8">
    <source>
        <dbReference type="ARBA" id="ARBA00023136"/>
    </source>
</evidence>
<dbReference type="Proteomes" id="UP000176450">
    <property type="component" value="Unassembled WGS sequence"/>
</dbReference>
<evidence type="ECO:0000256" key="10">
    <source>
        <dbReference type="ARBA" id="ARBA00023186"/>
    </source>
</evidence>
<evidence type="ECO:0000256" key="7">
    <source>
        <dbReference type="ARBA" id="ARBA00023002"/>
    </source>
</evidence>
<evidence type="ECO:0000256" key="2">
    <source>
        <dbReference type="ARBA" id="ARBA00007602"/>
    </source>
</evidence>
<dbReference type="Pfam" id="PF02600">
    <property type="entry name" value="DsbB"/>
    <property type="match status" value="1"/>
</dbReference>
<comment type="subcellular location">
    <subcellularLocation>
        <location evidence="1">Membrane</location>
        <topology evidence="1">Multi-pass membrane protein</topology>
    </subcellularLocation>
</comment>
<evidence type="ECO:0000256" key="3">
    <source>
        <dbReference type="ARBA" id="ARBA00022448"/>
    </source>
</evidence>
<evidence type="ECO:0000256" key="9">
    <source>
        <dbReference type="ARBA" id="ARBA00023157"/>
    </source>
</evidence>
<keyword evidence="3" id="KW-0813">Transport</keyword>
<organism evidence="13 14">
    <name type="scientific">Candidatus Gottesmanbacteria bacterium RIFCSPLOWO2_01_FULL_46_9</name>
    <dbReference type="NCBI Taxonomy" id="1798394"/>
    <lineage>
        <taxon>Bacteria</taxon>
        <taxon>Candidatus Gottesmaniibacteriota</taxon>
    </lineage>
</organism>
<evidence type="ECO:0000256" key="4">
    <source>
        <dbReference type="ARBA" id="ARBA00022692"/>
    </source>
</evidence>
<feature type="transmembrane region" description="Helical" evidence="12">
    <location>
        <begin position="98"/>
        <end position="118"/>
    </location>
</feature>
<protein>
    <recommendedName>
        <fullName evidence="15">Disulfide bond formation protein DsbB</fullName>
    </recommendedName>
</protein>
<dbReference type="InterPro" id="IPR012187">
    <property type="entry name" value="Disulphide_bond_form_BdbC"/>
</dbReference>
<evidence type="ECO:0000256" key="6">
    <source>
        <dbReference type="ARBA" id="ARBA00022989"/>
    </source>
</evidence>
<evidence type="ECO:0000256" key="1">
    <source>
        <dbReference type="ARBA" id="ARBA00004141"/>
    </source>
</evidence>
<dbReference type="GO" id="GO:0006457">
    <property type="term" value="P:protein folding"/>
    <property type="evidence" value="ECO:0007669"/>
    <property type="project" value="InterPro"/>
</dbReference>
<evidence type="ECO:0008006" key="15">
    <source>
        <dbReference type="Google" id="ProtNLM"/>
    </source>
</evidence>
<evidence type="ECO:0000313" key="13">
    <source>
        <dbReference type="EMBL" id="OGG30301.1"/>
    </source>
</evidence>
<dbReference type="GO" id="GO:0016020">
    <property type="term" value="C:membrane"/>
    <property type="evidence" value="ECO:0007669"/>
    <property type="project" value="UniProtKB-SubCell"/>
</dbReference>
<keyword evidence="9" id="KW-1015">Disulfide bond</keyword>
<sequence>MVPLTAMGGSLFYSDVAKYTPCILCWWQRIFMYPQTVLIGMGILKNDTLIADYSTGLSAVGGAIALYHYYIQLGGASFFSCEQIGYSASCSQRFTMEFGYVTIPMMALTAFIAIILLMRISKRVK</sequence>
<comment type="similarity">
    <text evidence="2">Belongs to the DsbB family. BdbC subfamily.</text>
</comment>
<gene>
    <name evidence="13" type="ORF">A3A63_03960</name>
</gene>
<keyword evidence="10" id="KW-0143">Chaperone</keyword>